<dbReference type="NCBIfam" id="NF009671">
    <property type="entry name" value="PRK13192.1"/>
    <property type="match status" value="1"/>
</dbReference>
<comment type="catalytic activity">
    <reaction evidence="8">
        <text>urea + 2 H2O + H(+) = hydrogencarbonate + 2 NH4(+)</text>
        <dbReference type="Rhea" id="RHEA:20557"/>
        <dbReference type="ChEBI" id="CHEBI:15377"/>
        <dbReference type="ChEBI" id="CHEBI:15378"/>
        <dbReference type="ChEBI" id="CHEBI:16199"/>
        <dbReference type="ChEBI" id="CHEBI:17544"/>
        <dbReference type="ChEBI" id="CHEBI:28938"/>
        <dbReference type="EC" id="3.5.1.5"/>
    </reaction>
</comment>
<dbReference type="PRINTS" id="PR01752">
    <property type="entry name" value="UREASE"/>
</dbReference>
<dbReference type="NCBIfam" id="TIGR00192">
    <property type="entry name" value="urease_beta"/>
    <property type="match status" value="1"/>
</dbReference>
<dbReference type="InterPro" id="IPR011059">
    <property type="entry name" value="Metal-dep_hydrolase_composite"/>
</dbReference>
<sequence>MRLVPRELDKLLLHQVGYLAQKRLARGVKLNRTEATALIASQLLEMMRDGVYTVAQLMDIGKQMLGRRHVMPDVIYTLHEVQVEGTFPDGTYLVTVHDPICTDNGNLEIALYGSFLPMPSQDKFPLPDNLDPKSAPGAIVVKPGTIELNAGRRKIALSVTNYGDRPIQVGSHFHFIEANAALHFNRALAYGMRLDIPAGSAVRFEPGDFKTVTLVEIGGNKVITGGNNLATGPLDLIRLPTIVSELAERGFKHDANAPILTAASSTTLDREYYADHFGPTTGDLVRLGDTELWARVEKDYTVYGDECKFGGGKVLREGMGQATGKLDHEVLDLVITNALIIDYTGIYKADIGIKKGIIVGIGKAGNPDVMDGVTPGMVVGAGTEALAGEGKIFTAGAIDSHVHYICPQICYEALSSGVTTLIGGGTGPNTGTNATTCTPGSHHIEMMMKATDDIPLNFGFTGKGNCSRQEELVEHIKAGCLGLKLHEDWGTTPAAIDACLQVCDKYDVQATIHTDTLNEAGFVESTVDAFKGRTIHTYHSEGAGGGHAPDIITVCSQPNVLPSSTNPTRPFTANTLDEHVDMLMVCHHLSKSIPEDVAFAESRIRAETIAAEDVLQDMGAISMISSDSQAMGRIGEVILRTWKTASKMRQQRGKLQQDEGVEGDNYRIKRYIAKYTINVALAHGISHLVGSIEVGKVADLVCFTPEYFGSKPELILKAGIIVWGQMGDANGSIPTTEPTISRPMYGAYPSSISFSSLVFVSQLSLDEGVVQAYGLRKRIEAVKGCRTVTKADMKLNDAMPKITVDPETYKVMADGQECVCDPVSSLPLTQSVYLF</sequence>
<dbReference type="EMBL" id="KZ303870">
    <property type="protein sequence ID" value="PHZ07844.1"/>
    <property type="molecule type" value="Genomic_DNA"/>
</dbReference>
<name>A0A2G4SGF3_RHIZD</name>
<dbReference type="NCBIfam" id="NF009686">
    <property type="entry name" value="PRK13207.1"/>
    <property type="match status" value="1"/>
</dbReference>
<dbReference type="NCBIfam" id="TIGR01792">
    <property type="entry name" value="urease_alph"/>
    <property type="match status" value="1"/>
</dbReference>
<evidence type="ECO:0000256" key="5">
    <source>
        <dbReference type="ARBA" id="ARBA00022723"/>
    </source>
</evidence>
<dbReference type="NCBIfam" id="NF009682">
    <property type="entry name" value="PRK13203.1"/>
    <property type="match status" value="1"/>
</dbReference>
<dbReference type="GeneID" id="35438689"/>
<evidence type="ECO:0000256" key="8">
    <source>
        <dbReference type="PIRNR" id="PIRNR001222"/>
    </source>
</evidence>
<dbReference type="PROSITE" id="PS51368">
    <property type="entry name" value="UREASE_3"/>
    <property type="match status" value="1"/>
</dbReference>
<dbReference type="GO" id="GO:0016151">
    <property type="term" value="F:nickel cation binding"/>
    <property type="evidence" value="ECO:0007669"/>
    <property type="project" value="InterPro"/>
</dbReference>
<dbReference type="HAMAP" id="MF_01954">
    <property type="entry name" value="Urease_beta"/>
    <property type="match status" value="1"/>
</dbReference>
<dbReference type="CDD" id="cd00375">
    <property type="entry name" value="Urease_alpha"/>
    <property type="match status" value="1"/>
</dbReference>
<dbReference type="GO" id="GO:0035550">
    <property type="term" value="C:urease complex"/>
    <property type="evidence" value="ECO:0007669"/>
    <property type="project" value="InterPro"/>
</dbReference>
<dbReference type="InterPro" id="IPR008221">
    <property type="entry name" value="Urease"/>
</dbReference>
<organism evidence="14 15">
    <name type="scientific">Rhizopus microsporus ATCC 52813</name>
    <dbReference type="NCBI Taxonomy" id="1340429"/>
    <lineage>
        <taxon>Eukaryota</taxon>
        <taxon>Fungi</taxon>
        <taxon>Fungi incertae sedis</taxon>
        <taxon>Mucoromycota</taxon>
        <taxon>Mucoromycotina</taxon>
        <taxon>Mucoromycetes</taxon>
        <taxon>Mucorales</taxon>
        <taxon>Mucorineae</taxon>
        <taxon>Rhizopodaceae</taxon>
        <taxon>Rhizopus</taxon>
    </lineage>
</organism>
<dbReference type="SUPFAM" id="SSF51556">
    <property type="entry name" value="Metallo-dependent hydrolases"/>
    <property type="match status" value="1"/>
</dbReference>
<feature type="binding site" description="via carbamate group" evidence="10">
    <location>
        <position position="484"/>
    </location>
    <ligand>
        <name>Ni(2+)</name>
        <dbReference type="ChEBI" id="CHEBI:49786"/>
        <label>2</label>
    </ligand>
</feature>
<dbReference type="Pfam" id="PF01979">
    <property type="entry name" value="Amidohydro_1"/>
    <property type="match status" value="1"/>
</dbReference>
<keyword evidence="5 8" id="KW-0479">Metal-binding</keyword>
<evidence type="ECO:0000313" key="14">
    <source>
        <dbReference type="EMBL" id="PHZ07844.1"/>
    </source>
</evidence>
<feature type="binding site" evidence="12">
    <location>
        <position position="486"/>
    </location>
    <ligand>
        <name>substrate</name>
    </ligand>
</feature>
<reference evidence="14 15" key="1">
    <citation type="journal article" date="2016" name="Proc. Natl. Acad. Sci. U.S.A.">
        <title>Lipid metabolic changes in an early divergent fungus govern the establishment of a mutualistic symbiosis with endobacteria.</title>
        <authorList>
            <person name="Lastovetsky O.A."/>
            <person name="Gaspar M.L."/>
            <person name="Mondo S.J."/>
            <person name="LaButti K.M."/>
            <person name="Sandor L."/>
            <person name="Grigoriev I.V."/>
            <person name="Henry S.A."/>
            <person name="Pawlowska T.E."/>
        </authorList>
    </citation>
    <scope>NUCLEOTIDE SEQUENCE [LARGE SCALE GENOMIC DNA]</scope>
    <source>
        <strain evidence="14 15">ATCC 52813</strain>
    </source>
</reference>
<dbReference type="InterPro" id="IPR002026">
    <property type="entry name" value="Urease_gamma/gamma-beta_su"/>
</dbReference>
<accession>A0A2G4SGF3</accession>
<feature type="binding site" evidence="10">
    <location>
        <position position="401"/>
    </location>
    <ligand>
        <name>Ni(2+)</name>
        <dbReference type="ChEBI" id="CHEBI:49786"/>
        <label>1</label>
    </ligand>
</feature>
<evidence type="ECO:0000256" key="11">
    <source>
        <dbReference type="PIRSR" id="PIRSR611612-52"/>
    </source>
</evidence>
<proteinExistence type="inferred from homology"/>
<comment type="cofactor">
    <cofactor evidence="10">
        <name>Ni cation</name>
        <dbReference type="ChEBI" id="CHEBI:25516"/>
    </cofactor>
    <text evidence="10">Binds 2 nickel ions per subunit.</text>
</comment>
<keyword evidence="6 8" id="KW-0378">Hydrolase</keyword>
<dbReference type="PANTHER" id="PTHR33569:SF1">
    <property type="entry name" value="UREASE"/>
    <property type="match status" value="1"/>
</dbReference>
<dbReference type="Proteomes" id="UP000242254">
    <property type="component" value="Unassembled WGS sequence"/>
</dbReference>
<dbReference type="InterPro" id="IPR029754">
    <property type="entry name" value="Urease_Ni-bd"/>
</dbReference>
<dbReference type="GO" id="GO:0043419">
    <property type="term" value="P:urea catabolic process"/>
    <property type="evidence" value="ECO:0007669"/>
    <property type="project" value="UniProtKB-UniPathway"/>
</dbReference>
<evidence type="ECO:0000256" key="10">
    <source>
        <dbReference type="PIRSR" id="PIRSR001222-51"/>
    </source>
</evidence>
<feature type="binding site" evidence="10">
    <location>
        <position position="627"/>
    </location>
    <ligand>
        <name>Ni(2+)</name>
        <dbReference type="ChEBI" id="CHEBI:49786"/>
        <label>1</label>
    </ligand>
</feature>
<dbReference type="InterPro" id="IPR011612">
    <property type="entry name" value="Urease_alpha_N_dom"/>
</dbReference>
<dbReference type="NCBIfam" id="TIGR00193">
    <property type="entry name" value="urease_gam"/>
    <property type="match status" value="1"/>
</dbReference>
<dbReference type="PROSITE" id="PS00145">
    <property type="entry name" value="UREASE_2"/>
    <property type="match status" value="1"/>
</dbReference>
<evidence type="ECO:0000256" key="7">
    <source>
        <dbReference type="ARBA" id="ARBA00030395"/>
    </source>
</evidence>
<dbReference type="InterPro" id="IPR006680">
    <property type="entry name" value="Amidohydro-rel"/>
</dbReference>
<evidence type="ECO:0000313" key="15">
    <source>
        <dbReference type="Proteomes" id="UP000242254"/>
    </source>
</evidence>
<dbReference type="Pfam" id="PF00449">
    <property type="entry name" value="Urease_alpha"/>
    <property type="match status" value="1"/>
</dbReference>
<dbReference type="InterPro" id="IPR036463">
    <property type="entry name" value="Urease_gamma_sf"/>
</dbReference>
<dbReference type="InterPro" id="IPR032466">
    <property type="entry name" value="Metal_Hydrolase"/>
</dbReference>
<feature type="binding site" evidence="10">
    <location>
        <position position="403"/>
    </location>
    <ligand>
        <name>Ni(2+)</name>
        <dbReference type="ChEBI" id="CHEBI:49786"/>
        <label>1</label>
    </ligand>
</feature>
<evidence type="ECO:0000256" key="12">
    <source>
        <dbReference type="PROSITE-ProRule" id="PRU00700"/>
    </source>
</evidence>
<dbReference type="InterPro" id="IPR017950">
    <property type="entry name" value="Urease_AS"/>
</dbReference>
<dbReference type="InterPro" id="IPR002019">
    <property type="entry name" value="Urease_beta-like"/>
</dbReference>
<evidence type="ECO:0000256" key="9">
    <source>
        <dbReference type="PIRSR" id="PIRSR001222-50"/>
    </source>
</evidence>
<evidence type="ECO:0000259" key="13">
    <source>
        <dbReference type="PROSITE" id="PS51368"/>
    </source>
</evidence>
<dbReference type="InterPro" id="IPR005848">
    <property type="entry name" value="Urease_asu"/>
</dbReference>
<evidence type="ECO:0000256" key="4">
    <source>
        <dbReference type="ARBA" id="ARBA00022596"/>
    </source>
</evidence>
<keyword evidence="4 8" id="KW-0533">Nickel</keyword>
<dbReference type="PROSITE" id="PS01120">
    <property type="entry name" value="UREASE_1"/>
    <property type="match status" value="1"/>
</dbReference>
<comment type="PTM">
    <text evidence="9">Carbamylation allows a single lysine to coordinate two nickel ions.</text>
</comment>
<comment type="pathway">
    <text evidence="1 8">Nitrogen metabolism; urea degradation; CO(2) and NH(3) from urea (urease route): step 1/1.</text>
</comment>
<feature type="binding site" evidence="10">
    <location>
        <position position="539"/>
    </location>
    <ligand>
        <name>Ni(2+)</name>
        <dbReference type="ChEBI" id="CHEBI:49786"/>
        <label>2</label>
    </ligand>
</feature>
<gene>
    <name evidence="14" type="ORF">RHIMIDRAFT_231560</name>
</gene>
<dbReference type="RefSeq" id="XP_023461552.1">
    <property type="nucleotide sequence ID" value="XM_023607699.1"/>
</dbReference>
<evidence type="ECO:0000256" key="2">
    <source>
        <dbReference type="ARBA" id="ARBA00012934"/>
    </source>
</evidence>
<feature type="binding site" description="via carbamate group" evidence="10">
    <location>
        <position position="484"/>
    </location>
    <ligand>
        <name>Ni(2+)</name>
        <dbReference type="ChEBI" id="CHEBI:49786"/>
        <label>1</label>
    </ligand>
</feature>
<dbReference type="STRING" id="1340429.A0A2G4SGF3"/>
<dbReference type="Pfam" id="PF00547">
    <property type="entry name" value="Urease_gamma"/>
    <property type="match status" value="1"/>
</dbReference>
<evidence type="ECO:0000256" key="3">
    <source>
        <dbReference type="ARBA" id="ARBA00013883"/>
    </source>
</evidence>
<protein>
    <recommendedName>
        <fullName evidence="3 8">Urease</fullName>
        <ecNumber evidence="2 8">3.5.1.5</ecNumber>
    </recommendedName>
    <alternativeName>
        <fullName evidence="7 8">Urea amidohydrolase</fullName>
    </alternativeName>
</protein>
<dbReference type="Pfam" id="PF00699">
    <property type="entry name" value="Urease_beta"/>
    <property type="match status" value="1"/>
</dbReference>
<dbReference type="PANTHER" id="PTHR33569">
    <property type="entry name" value="UREASE"/>
    <property type="match status" value="1"/>
</dbReference>
<dbReference type="Gene3D" id="3.30.280.10">
    <property type="entry name" value="Urease, gamma-like subunit"/>
    <property type="match status" value="1"/>
</dbReference>
<evidence type="ECO:0000256" key="1">
    <source>
        <dbReference type="ARBA" id="ARBA00004897"/>
    </source>
</evidence>
<dbReference type="InterPro" id="IPR036461">
    <property type="entry name" value="Urease_betasu_sf"/>
</dbReference>
<dbReference type="InterPro" id="IPR050069">
    <property type="entry name" value="Urease_subunit"/>
</dbReference>
<dbReference type="SUPFAM" id="SSF54111">
    <property type="entry name" value="Urease, gamma-subunit"/>
    <property type="match status" value="1"/>
</dbReference>
<dbReference type="CDD" id="cd00407">
    <property type="entry name" value="Urease_beta"/>
    <property type="match status" value="1"/>
</dbReference>
<dbReference type="AlphaFoldDB" id="A0A2G4SGF3"/>
<dbReference type="Gene3D" id="2.30.40.10">
    <property type="entry name" value="Urease, subunit C, domain 1"/>
    <property type="match status" value="1"/>
</dbReference>
<evidence type="ECO:0000256" key="6">
    <source>
        <dbReference type="ARBA" id="ARBA00022801"/>
    </source>
</evidence>
<dbReference type="HAMAP" id="MF_01953">
    <property type="entry name" value="Urease_alpha"/>
    <property type="match status" value="1"/>
</dbReference>
<feature type="modified residue" description="N6-carboxylysine" evidence="9">
    <location>
        <position position="484"/>
    </location>
</feature>
<dbReference type="SUPFAM" id="SSF51338">
    <property type="entry name" value="Composite domain of metallo-dependent hydrolases"/>
    <property type="match status" value="2"/>
</dbReference>
<dbReference type="EC" id="3.5.1.5" evidence="2 8"/>
<dbReference type="CDD" id="cd00390">
    <property type="entry name" value="Urease_gamma"/>
    <property type="match status" value="1"/>
</dbReference>
<keyword evidence="15" id="KW-1185">Reference proteome</keyword>
<dbReference type="GO" id="GO:0009039">
    <property type="term" value="F:urease activity"/>
    <property type="evidence" value="ECO:0007669"/>
    <property type="project" value="UniProtKB-EC"/>
</dbReference>
<dbReference type="UniPathway" id="UPA00258">
    <property type="reaction ID" value="UER00370"/>
</dbReference>
<feature type="binding site" evidence="10">
    <location>
        <position position="513"/>
    </location>
    <ligand>
        <name>Ni(2+)</name>
        <dbReference type="ChEBI" id="CHEBI:49786"/>
        <label>2</label>
    </ligand>
</feature>
<dbReference type="InterPro" id="IPR017951">
    <property type="entry name" value="Urease_asu_c"/>
</dbReference>
<dbReference type="FunFam" id="3.30.280.10:FF:000001">
    <property type="entry name" value="Urease subunit alpha"/>
    <property type="match status" value="1"/>
</dbReference>
<dbReference type="Gene3D" id="2.10.150.10">
    <property type="entry name" value="Urease, beta subunit"/>
    <property type="match status" value="1"/>
</dbReference>
<dbReference type="PIRSF" id="PIRSF001222">
    <property type="entry name" value="Urease"/>
    <property type="match status" value="1"/>
</dbReference>
<feature type="domain" description="Urease" evidence="13">
    <location>
        <begin position="396"/>
        <end position="835"/>
    </location>
</feature>
<dbReference type="Gene3D" id="3.20.20.140">
    <property type="entry name" value="Metal-dependent hydrolases"/>
    <property type="match status" value="1"/>
</dbReference>
<dbReference type="SUPFAM" id="SSF51278">
    <property type="entry name" value="Urease, beta-subunit"/>
    <property type="match status" value="1"/>
</dbReference>
<feature type="active site" description="Proton donor" evidence="11 12">
    <location>
        <position position="587"/>
    </location>
</feature>